<evidence type="ECO:0000256" key="4">
    <source>
        <dbReference type="ARBA" id="ARBA00022741"/>
    </source>
</evidence>
<dbReference type="GO" id="GO:0005524">
    <property type="term" value="F:ATP binding"/>
    <property type="evidence" value="ECO:0007669"/>
    <property type="project" value="UniProtKB-UniRule"/>
</dbReference>
<dbReference type="FunFam" id="1.10.510.10:FF:000008">
    <property type="entry name" value="Non-specific serine/threonine protein kinase"/>
    <property type="match status" value="1"/>
</dbReference>
<keyword evidence="1 8" id="KW-0723">Serine/threonine-protein kinase</keyword>
<dbReference type="PROSITE" id="PS00107">
    <property type="entry name" value="PROTEIN_KINASE_ATP"/>
    <property type="match status" value="1"/>
</dbReference>
<dbReference type="PROSITE" id="PS00108">
    <property type="entry name" value="PROTEIN_KINASE_ST"/>
    <property type="match status" value="1"/>
</dbReference>
<dbReference type="SMART" id="SM00220">
    <property type="entry name" value="S_TKc"/>
    <property type="match status" value="1"/>
</dbReference>
<evidence type="ECO:0000256" key="5">
    <source>
        <dbReference type="ARBA" id="ARBA00022777"/>
    </source>
</evidence>
<reference evidence="12" key="1">
    <citation type="submission" date="2022-11" db="UniProtKB">
        <authorList>
            <consortium name="WormBaseParasite"/>
        </authorList>
    </citation>
    <scope>IDENTIFICATION</scope>
</reference>
<keyword evidence="2" id="KW-0597">Phosphoprotein</keyword>
<evidence type="ECO:0000313" key="11">
    <source>
        <dbReference type="Proteomes" id="UP000887572"/>
    </source>
</evidence>
<dbReference type="Pfam" id="PF00069">
    <property type="entry name" value="Pkinase"/>
    <property type="match status" value="1"/>
</dbReference>
<accession>A0A914I8G4</accession>
<dbReference type="Gene3D" id="1.10.510.10">
    <property type="entry name" value="Transferase(Phosphotransferase) domain 1"/>
    <property type="match status" value="1"/>
</dbReference>
<dbReference type="PROSITE" id="PS50011">
    <property type="entry name" value="PROTEIN_KINASE_DOM"/>
    <property type="match status" value="1"/>
</dbReference>
<dbReference type="GO" id="GO:0004674">
    <property type="term" value="F:protein serine/threonine kinase activity"/>
    <property type="evidence" value="ECO:0007669"/>
    <property type="project" value="UniProtKB-KW"/>
</dbReference>
<feature type="binding site" evidence="7">
    <location>
        <position position="161"/>
    </location>
    <ligand>
        <name>ATP</name>
        <dbReference type="ChEBI" id="CHEBI:30616"/>
    </ligand>
</feature>
<evidence type="ECO:0000256" key="7">
    <source>
        <dbReference type="PROSITE-ProRule" id="PRU10141"/>
    </source>
</evidence>
<evidence type="ECO:0000256" key="1">
    <source>
        <dbReference type="ARBA" id="ARBA00022527"/>
    </source>
</evidence>
<keyword evidence="3" id="KW-0808">Transferase</keyword>
<dbReference type="InterPro" id="IPR008271">
    <property type="entry name" value="Ser/Thr_kinase_AS"/>
</dbReference>
<dbReference type="SUPFAM" id="SSF56112">
    <property type="entry name" value="Protein kinase-like (PK-like)"/>
    <property type="match status" value="1"/>
</dbReference>
<keyword evidence="5" id="KW-0418">Kinase</keyword>
<evidence type="ECO:0000259" key="10">
    <source>
        <dbReference type="PROSITE" id="PS51285"/>
    </source>
</evidence>
<name>A0A914I8G4_GLORO</name>
<dbReference type="WBParaSite" id="Gr19_v10_g7694.t1">
    <property type="protein sequence ID" value="Gr19_v10_g7694.t1"/>
    <property type="gene ID" value="Gr19_v10_g7694"/>
</dbReference>
<dbReference type="AlphaFoldDB" id="A0A914I8G4"/>
<feature type="domain" description="Protein kinase" evidence="9">
    <location>
        <begin position="132"/>
        <end position="389"/>
    </location>
</feature>
<dbReference type="Proteomes" id="UP000887572">
    <property type="component" value="Unplaced"/>
</dbReference>
<dbReference type="FunFam" id="3.30.200.20:FF:000103">
    <property type="entry name" value="Protein kinase C"/>
    <property type="match status" value="1"/>
</dbReference>
<evidence type="ECO:0000259" key="9">
    <source>
        <dbReference type="PROSITE" id="PS50011"/>
    </source>
</evidence>
<keyword evidence="4 7" id="KW-0547">Nucleotide-binding</keyword>
<dbReference type="InterPro" id="IPR011009">
    <property type="entry name" value="Kinase-like_dom_sf"/>
</dbReference>
<evidence type="ECO:0000256" key="6">
    <source>
        <dbReference type="ARBA" id="ARBA00022840"/>
    </source>
</evidence>
<protein>
    <submittedName>
        <fullName evidence="12">Uncharacterized protein</fullName>
    </submittedName>
</protein>
<proteinExistence type="inferred from homology"/>
<keyword evidence="11" id="KW-1185">Reference proteome</keyword>
<dbReference type="Gene3D" id="3.30.200.20">
    <property type="entry name" value="Phosphorylase Kinase, domain 1"/>
    <property type="match status" value="1"/>
</dbReference>
<evidence type="ECO:0000313" key="12">
    <source>
        <dbReference type="WBParaSite" id="Gr19_v10_g7694.t1"/>
    </source>
</evidence>
<keyword evidence="6 7" id="KW-0067">ATP-binding</keyword>
<dbReference type="SMART" id="SM00133">
    <property type="entry name" value="S_TK_X"/>
    <property type="match status" value="1"/>
</dbReference>
<sequence length="460" mass="52837">MSDECLPTIGCTVINSARTGGDDKNALTFEFRSVEGCTVQKSLADLERIFERFRNALPPGLEKMPKKKFLVAEQKLLEKRKNWAEALVTHLVAKHSDNYEVQTLFGALLSQLDENHVILGPSEKKTARPANFDYLKTVGQGSFGKVYMVRYHGDGKIYAMKVLGKEHIKRRNEVKHVMAERNVLLNNIDHPFLVSLHYSFQTRDKLYFVLDFLNGGELFFHLQKERCFAEPRGRFYAAEIASALGYLHAKDIIYRDLKPENLLLDRHGHVVLTDFGLCKEGIKMKETTSTFCGTPEYLAPEVIRKKPYDRTVDWWCLGCVLFEMLFGLPPFYSKNQNEMYHKTLTQPLCVPASASSSVSKLLVEMLQKDRSERLGAKSDFEEIRDHPFFALIDWEKLLNRETKVPFVPKVRAETDTLNIAREFTDIEPNPASLVPSHTFVNREMEFAGFTYNQKPTLHIE</sequence>
<evidence type="ECO:0000256" key="8">
    <source>
        <dbReference type="RuleBase" id="RU000304"/>
    </source>
</evidence>
<evidence type="ECO:0000256" key="2">
    <source>
        <dbReference type="ARBA" id="ARBA00022553"/>
    </source>
</evidence>
<feature type="domain" description="AGC-kinase C-terminal" evidence="10">
    <location>
        <begin position="390"/>
        <end position="460"/>
    </location>
</feature>
<dbReference type="InterPro" id="IPR017441">
    <property type="entry name" value="Protein_kinase_ATP_BS"/>
</dbReference>
<dbReference type="InterPro" id="IPR000961">
    <property type="entry name" value="AGC-kinase_C"/>
</dbReference>
<organism evidence="11 12">
    <name type="scientific">Globodera rostochiensis</name>
    <name type="common">Golden nematode worm</name>
    <name type="synonym">Heterodera rostochiensis</name>
    <dbReference type="NCBI Taxonomy" id="31243"/>
    <lineage>
        <taxon>Eukaryota</taxon>
        <taxon>Metazoa</taxon>
        <taxon>Ecdysozoa</taxon>
        <taxon>Nematoda</taxon>
        <taxon>Chromadorea</taxon>
        <taxon>Rhabditida</taxon>
        <taxon>Tylenchina</taxon>
        <taxon>Tylenchomorpha</taxon>
        <taxon>Tylenchoidea</taxon>
        <taxon>Heteroderidae</taxon>
        <taxon>Heteroderinae</taxon>
        <taxon>Globodera</taxon>
    </lineage>
</organism>
<dbReference type="InterPro" id="IPR000719">
    <property type="entry name" value="Prot_kinase_dom"/>
</dbReference>
<evidence type="ECO:0000256" key="3">
    <source>
        <dbReference type="ARBA" id="ARBA00022679"/>
    </source>
</evidence>
<comment type="similarity">
    <text evidence="8">Belongs to the protein kinase superfamily.</text>
</comment>
<dbReference type="PROSITE" id="PS51285">
    <property type="entry name" value="AGC_KINASE_CTER"/>
    <property type="match status" value="1"/>
</dbReference>
<dbReference type="PANTHER" id="PTHR24351">
    <property type="entry name" value="RIBOSOMAL PROTEIN S6 KINASE"/>
    <property type="match status" value="1"/>
</dbReference>